<gene>
    <name evidence="3" type="ORF">C7M84_023320</name>
</gene>
<feature type="compositionally biased region" description="Basic and acidic residues" evidence="2">
    <location>
        <begin position="535"/>
        <end position="546"/>
    </location>
</feature>
<evidence type="ECO:0000313" key="3">
    <source>
        <dbReference type="EMBL" id="ROT83503.1"/>
    </source>
</evidence>
<feature type="coiled-coil region" evidence="1">
    <location>
        <begin position="96"/>
        <end position="148"/>
    </location>
</feature>
<feature type="compositionally biased region" description="Basic and acidic residues" evidence="2">
    <location>
        <begin position="447"/>
        <end position="477"/>
    </location>
</feature>
<evidence type="ECO:0000256" key="1">
    <source>
        <dbReference type="SAM" id="Coils"/>
    </source>
</evidence>
<feature type="compositionally biased region" description="Low complexity" evidence="2">
    <location>
        <begin position="497"/>
        <end position="510"/>
    </location>
</feature>
<sequence length="674" mass="73746">MATFPEKRTRPSTQRQSWFIGLAVVVFVSLPRTTDAQGLQDYLKLQATVSSHTQSLLILREYQTLTDKIWKWYLDIQKGKERDLAPSSSSAGRSRLPEASAQHQDLQEQLFSLQKQFEARFDSQKAETQQLKEELDSQKLQSRRLRHELSTQKEVVARLEDVFSKRTWSLEEQLGELSDQLERERNATQTLKQQLESAVVESLATDARAAEELEEQVGEGRSRAELEDVLMFVKNVVVSANRSLDDLHAEVKRLRDEKIKALTSDLASLSSRQEGDRRTLSEHLRGLKEEVRVLNQSSSRGNEAQLERRLASFDARITGLSTLDARLNGRMSKLEGRAQGLQSAVDVVRQRMNAVDAAVGALRQAGDVAEKLASLEDANRNLDNRLHVAVDDVKRRVSYLEQQAPPGTEGTQGLQEKEDLQVQGGLRADREMQDTEATLGRPGAGGLKDHAGLQAREGPRAAEEPQGTEELRVKEEMQETEATLGPLVEGERKDHAGLQAVEELQAAAEPQGREELQAAVEAQGREELQAAAESQGREEPQGREELQAAAESQGREELQAAAEPRGRGALQGKEERTVAEAPRASKGRAGSRAGEASRGRRAGPACGGASGCEAGRARGGRRGSRGRRGSQGIQVSQGREVSRALKAQGATLGPLANAPGRGHPVLGSSACVVS</sequence>
<keyword evidence="1" id="KW-0175">Coiled coil</keyword>
<dbReference type="EMBL" id="QCYY01000676">
    <property type="protein sequence ID" value="ROT83503.1"/>
    <property type="molecule type" value="Genomic_DNA"/>
</dbReference>
<reference evidence="3 4" key="1">
    <citation type="submission" date="2018-04" db="EMBL/GenBank/DDBJ databases">
        <authorList>
            <person name="Zhang X."/>
            <person name="Yuan J."/>
            <person name="Li F."/>
            <person name="Xiang J."/>
        </authorList>
    </citation>
    <scope>NUCLEOTIDE SEQUENCE [LARGE SCALE GENOMIC DNA]</scope>
    <source>
        <tissue evidence="3">Muscle</tissue>
    </source>
</reference>
<feature type="coiled-coil region" evidence="1">
    <location>
        <begin position="237"/>
        <end position="264"/>
    </location>
</feature>
<comment type="caution">
    <text evidence="3">The sequence shown here is derived from an EMBL/GenBank/DDBJ whole genome shotgun (WGS) entry which is preliminary data.</text>
</comment>
<feature type="coiled-coil region" evidence="1">
    <location>
        <begin position="174"/>
        <end position="201"/>
    </location>
</feature>
<feature type="region of interest" description="Disordered" evidence="2">
    <location>
        <begin position="436"/>
        <end position="674"/>
    </location>
</feature>
<protein>
    <submittedName>
        <fullName evidence="3">Uncharacterized protein</fullName>
    </submittedName>
</protein>
<feature type="compositionally biased region" description="Basic residues" evidence="2">
    <location>
        <begin position="618"/>
        <end position="628"/>
    </location>
</feature>
<evidence type="ECO:0000313" key="4">
    <source>
        <dbReference type="Proteomes" id="UP000283509"/>
    </source>
</evidence>
<dbReference type="OrthoDB" id="6372844at2759"/>
<proteinExistence type="predicted"/>
<reference evidence="3 4" key="2">
    <citation type="submission" date="2019-01" db="EMBL/GenBank/DDBJ databases">
        <title>The decoding of complex shrimp genome reveals the adaptation for benthos swimmer, frequently molting mechanism and breeding impact on genome.</title>
        <authorList>
            <person name="Sun Y."/>
            <person name="Gao Y."/>
            <person name="Yu Y."/>
        </authorList>
    </citation>
    <scope>NUCLEOTIDE SEQUENCE [LARGE SCALE GENOMIC DNA]</scope>
    <source>
        <tissue evidence="3">Muscle</tissue>
    </source>
</reference>
<feature type="compositionally biased region" description="Low complexity" evidence="2">
    <location>
        <begin position="581"/>
        <end position="596"/>
    </location>
</feature>
<dbReference type="AlphaFoldDB" id="A0A3R7MII1"/>
<dbReference type="Proteomes" id="UP000283509">
    <property type="component" value="Unassembled WGS sequence"/>
</dbReference>
<accession>A0A3R7MII1</accession>
<evidence type="ECO:0000256" key="2">
    <source>
        <dbReference type="SAM" id="MobiDB-lite"/>
    </source>
</evidence>
<organism evidence="3 4">
    <name type="scientific">Penaeus vannamei</name>
    <name type="common">Whiteleg shrimp</name>
    <name type="synonym">Litopenaeus vannamei</name>
    <dbReference type="NCBI Taxonomy" id="6689"/>
    <lineage>
        <taxon>Eukaryota</taxon>
        <taxon>Metazoa</taxon>
        <taxon>Ecdysozoa</taxon>
        <taxon>Arthropoda</taxon>
        <taxon>Crustacea</taxon>
        <taxon>Multicrustacea</taxon>
        <taxon>Malacostraca</taxon>
        <taxon>Eumalacostraca</taxon>
        <taxon>Eucarida</taxon>
        <taxon>Decapoda</taxon>
        <taxon>Dendrobranchiata</taxon>
        <taxon>Penaeoidea</taxon>
        <taxon>Penaeidae</taxon>
        <taxon>Penaeus</taxon>
    </lineage>
</organism>
<name>A0A3R7MII1_PENVA</name>
<keyword evidence="4" id="KW-1185">Reference proteome</keyword>
<feature type="coiled-coil region" evidence="1">
    <location>
        <begin position="365"/>
        <end position="392"/>
    </location>
</feature>